<dbReference type="InterPro" id="IPR018389">
    <property type="entry name" value="DctP_fam"/>
</dbReference>
<dbReference type="SUPFAM" id="SSF53850">
    <property type="entry name" value="Periplasmic binding protein-like II"/>
    <property type="match status" value="1"/>
</dbReference>
<organism evidence="3 4">
    <name type="scientific">Salicibibacter kimchii</name>
    <dbReference type="NCBI Taxonomy" id="2099786"/>
    <lineage>
        <taxon>Bacteria</taxon>
        <taxon>Bacillati</taxon>
        <taxon>Bacillota</taxon>
        <taxon>Bacilli</taxon>
        <taxon>Bacillales</taxon>
        <taxon>Bacillaceae</taxon>
        <taxon>Salicibibacter</taxon>
    </lineage>
</organism>
<dbReference type="PANTHER" id="PTHR33376:SF15">
    <property type="entry name" value="BLL6794 PROTEIN"/>
    <property type="match status" value="1"/>
</dbReference>
<protein>
    <submittedName>
        <fullName evidence="3">TRAP transporter substrate-binding protein</fullName>
    </submittedName>
</protein>
<keyword evidence="4" id="KW-1185">Reference proteome</keyword>
<dbReference type="PANTHER" id="PTHR33376">
    <property type="match status" value="1"/>
</dbReference>
<name>A0A345BW74_9BACI</name>
<dbReference type="CDD" id="cd13665">
    <property type="entry name" value="PBP2_TRAP_Dctp3_4"/>
    <property type="match status" value="1"/>
</dbReference>
<evidence type="ECO:0000313" key="4">
    <source>
        <dbReference type="Proteomes" id="UP000252100"/>
    </source>
</evidence>
<dbReference type="RefSeq" id="WP_114370979.1">
    <property type="nucleotide sequence ID" value="NZ_CP031092.1"/>
</dbReference>
<feature type="chain" id="PRO_5016822914" evidence="2">
    <location>
        <begin position="33"/>
        <end position="358"/>
    </location>
</feature>
<gene>
    <name evidence="3" type="ORF">DT065_03665</name>
</gene>
<dbReference type="GO" id="GO:0055085">
    <property type="term" value="P:transmembrane transport"/>
    <property type="evidence" value="ECO:0007669"/>
    <property type="project" value="InterPro"/>
</dbReference>
<feature type="signal peptide" evidence="2">
    <location>
        <begin position="1"/>
        <end position="32"/>
    </location>
</feature>
<evidence type="ECO:0000256" key="2">
    <source>
        <dbReference type="SAM" id="SignalP"/>
    </source>
</evidence>
<dbReference type="PROSITE" id="PS51257">
    <property type="entry name" value="PROKAR_LIPOPROTEIN"/>
    <property type="match status" value="1"/>
</dbReference>
<dbReference type="Pfam" id="PF03480">
    <property type="entry name" value="DctP"/>
    <property type="match status" value="1"/>
</dbReference>
<accession>A0A345BW74</accession>
<evidence type="ECO:0000256" key="1">
    <source>
        <dbReference type="ARBA" id="ARBA00022729"/>
    </source>
</evidence>
<dbReference type="KEGG" id="rue:DT065_03665"/>
<evidence type="ECO:0000313" key="3">
    <source>
        <dbReference type="EMBL" id="AXF55205.1"/>
    </source>
</evidence>
<keyword evidence="1 2" id="KW-0732">Signal</keyword>
<sequence length="358" mass="40311">MKKRKVFSSNVQKLLFFTVLSLIFLIGCGNDASTEDEASGSGNSDNVNIDYASFKPSTHQHEIELFPEYFNEIEEQTEGRLTITTYLGESLAAADDTYDATANGAVDMGVSLQSYSADQFPLTSVLDLPYVTDSGEKASEILWTLFEEFPEFQDEYDETVPLILYGTEPYQIATADQPIQSLEDIEGMRIRSPSPEVSNWLEYLGATPVNMPVTELYEALERGTVDGSILPMHTLTDWSLEGVVDYVTVGNFFSAQLFMVMNREVYESLSEEDREVIDSLSGLEMSKKAGALFDGTSEEAMAEFEEEIDFYELDEEESEEWRSAIEPAVDDWIDRMTENGFPAQEIYDRALEIDNELD</sequence>
<reference evidence="3 4" key="1">
    <citation type="journal article" date="2018" name="J. Microbiol.">
        <title>Salicibibacter kimchii gen. nov., sp. nov., a moderately halophilic and alkalitolerant bacterium in the family Bacillaceae, isolated from kimchi.</title>
        <authorList>
            <person name="Jang J.Y."/>
            <person name="Oh Y.J."/>
            <person name="Lim S.K."/>
            <person name="Park H.K."/>
            <person name="Lee C."/>
            <person name="Kim J.Y."/>
            <person name="Lee M.A."/>
            <person name="Choi H.J."/>
        </authorList>
    </citation>
    <scope>NUCLEOTIDE SEQUENCE [LARGE SCALE GENOMIC DNA]</scope>
    <source>
        <strain evidence="3 4">NKC1-1</strain>
    </source>
</reference>
<dbReference type="Gene3D" id="3.40.190.170">
    <property type="entry name" value="Bacterial extracellular solute-binding protein, family 7"/>
    <property type="match status" value="1"/>
</dbReference>
<dbReference type="NCBIfam" id="NF037995">
    <property type="entry name" value="TRAP_S1"/>
    <property type="match status" value="1"/>
</dbReference>
<dbReference type="EMBL" id="CP031092">
    <property type="protein sequence ID" value="AXF55205.1"/>
    <property type="molecule type" value="Genomic_DNA"/>
</dbReference>
<dbReference type="AlphaFoldDB" id="A0A345BW74"/>
<dbReference type="InterPro" id="IPR038404">
    <property type="entry name" value="TRAP_DctP_sf"/>
</dbReference>
<dbReference type="Proteomes" id="UP000252100">
    <property type="component" value="Chromosome"/>
</dbReference>
<proteinExistence type="predicted"/>
<dbReference type="OrthoDB" id="1646at2"/>